<proteinExistence type="predicted"/>
<dbReference type="EC" id="2.3.1.-" evidence="4"/>
<accession>A0ABV8ENJ7</accession>
<dbReference type="RefSeq" id="WP_241294494.1">
    <property type="nucleotide sequence ID" value="NZ_JAKZGR010000007.1"/>
</dbReference>
<dbReference type="Proteomes" id="UP001595766">
    <property type="component" value="Unassembled WGS sequence"/>
</dbReference>
<reference evidence="5" key="1">
    <citation type="journal article" date="2019" name="Int. J. Syst. Evol. Microbiol.">
        <title>The Global Catalogue of Microorganisms (GCM) 10K type strain sequencing project: providing services to taxonomists for standard genome sequencing and annotation.</title>
        <authorList>
            <consortium name="The Broad Institute Genomics Platform"/>
            <consortium name="The Broad Institute Genome Sequencing Center for Infectious Disease"/>
            <person name="Wu L."/>
            <person name="Ma J."/>
        </authorList>
    </citation>
    <scope>NUCLEOTIDE SEQUENCE [LARGE SCALE GENOMIC DNA]</scope>
    <source>
        <strain evidence="5">CECT 8551</strain>
    </source>
</reference>
<dbReference type="CDD" id="cd04301">
    <property type="entry name" value="NAT_SF"/>
    <property type="match status" value="1"/>
</dbReference>
<evidence type="ECO:0000256" key="2">
    <source>
        <dbReference type="ARBA" id="ARBA00023315"/>
    </source>
</evidence>
<dbReference type="InterPro" id="IPR016181">
    <property type="entry name" value="Acyl_CoA_acyltransferase"/>
</dbReference>
<sequence length="156" mass="18386">MEVDTYYQQQMNPYNIKPFENADQEQIIKVWEKSVLATHDFLLHEDFVELKALVQTINFHQLEVYCLEQNLEIVGFMGIVGQKIEMLFLSPEHIGKGQGRQLVLYAIQKHNVNKVDVNEQNQKALNFYQKLGFRAFDRSEKDDQGKPYPIVRMEYS</sequence>
<dbReference type="PROSITE" id="PS51186">
    <property type="entry name" value="GNAT"/>
    <property type="match status" value="1"/>
</dbReference>
<dbReference type="Gene3D" id="3.40.630.30">
    <property type="match status" value="1"/>
</dbReference>
<comment type="caution">
    <text evidence="4">The sequence shown here is derived from an EMBL/GenBank/DDBJ whole genome shotgun (WGS) entry which is preliminary data.</text>
</comment>
<name>A0ABV8ENJ7_9BACT</name>
<keyword evidence="2 4" id="KW-0012">Acyltransferase</keyword>
<keyword evidence="5" id="KW-1185">Reference proteome</keyword>
<evidence type="ECO:0000313" key="4">
    <source>
        <dbReference type="EMBL" id="MFC3977851.1"/>
    </source>
</evidence>
<evidence type="ECO:0000256" key="1">
    <source>
        <dbReference type="ARBA" id="ARBA00022679"/>
    </source>
</evidence>
<evidence type="ECO:0000259" key="3">
    <source>
        <dbReference type="PROSITE" id="PS51186"/>
    </source>
</evidence>
<keyword evidence="1 4" id="KW-0808">Transferase</keyword>
<protein>
    <submittedName>
        <fullName evidence="4">GNAT family N-acetyltransferase</fullName>
        <ecNumber evidence="4">2.3.1.-</ecNumber>
    </submittedName>
</protein>
<dbReference type="InterPro" id="IPR000182">
    <property type="entry name" value="GNAT_dom"/>
</dbReference>
<dbReference type="SUPFAM" id="SSF55729">
    <property type="entry name" value="Acyl-CoA N-acyltransferases (Nat)"/>
    <property type="match status" value="1"/>
</dbReference>
<evidence type="ECO:0000313" key="5">
    <source>
        <dbReference type="Proteomes" id="UP001595766"/>
    </source>
</evidence>
<gene>
    <name evidence="4" type="ORF">ACFOUP_15795</name>
</gene>
<dbReference type="PANTHER" id="PTHR43800">
    <property type="entry name" value="PEPTIDYL-LYSINE N-ACETYLTRANSFERASE YJAB"/>
    <property type="match status" value="1"/>
</dbReference>
<dbReference type="EMBL" id="JBHSAV010000059">
    <property type="protein sequence ID" value="MFC3977851.1"/>
    <property type="molecule type" value="Genomic_DNA"/>
</dbReference>
<dbReference type="PANTHER" id="PTHR43800:SF1">
    <property type="entry name" value="PEPTIDYL-LYSINE N-ACETYLTRANSFERASE YJAB"/>
    <property type="match status" value="1"/>
</dbReference>
<dbReference type="Pfam" id="PF13673">
    <property type="entry name" value="Acetyltransf_10"/>
    <property type="match status" value="1"/>
</dbReference>
<feature type="domain" description="N-acetyltransferase" evidence="3">
    <location>
        <begin position="14"/>
        <end position="156"/>
    </location>
</feature>
<dbReference type="GO" id="GO:0016746">
    <property type="term" value="F:acyltransferase activity"/>
    <property type="evidence" value="ECO:0007669"/>
    <property type="project" value="UniProtKB-KW"/>
</dbReference>
<organism evidence="4 5">
    <name type="scientific">Belliella kenyensis</name>
    <dbReference type="NCBI Taxonomy" id="1472724"/>
    <lineage>
        <taxon>Bacteria</taxon>
        <taxon>Pseudomonadati</taxon>
        <taxon>Bacteroidota</taxon>
        <taxon>Cytophagia</taxon>
        <taxon>Cytophagales</taxon>
        <taxon>Cyclobacteriaceae</taxon>
        <taxon>Belliella</taxon>
    </lineage>
</organism>